<comment type="caution">
    <text evidence="1">The sequence shown here is derived from an EMBL/GenBank/DDBJ whole genome shotgun (WGS) entry which is preliminary data.</text>
</comment>
<dbReference type="Proteomes" id="UP001176940">
    <property type="component" value="Unassembled WGS sequence"/>
</dbReference>
<keyword evidence="2" id="KW-1185">Reference proteome</keyword>
<reference evidence="1" key="1">
    <citation type="submission" date="2023-07" db="EMBL/GenBank/DDBJ databases">
        <authorList>
            <person name="Stuckert A."/>
        </authorList>
    </citation>
    <scope>NUCLEOTIDE SEQUENCE</scope>
</reference>
<dbReference type="EMBL" id="CAUEEQ010011103">
    <property type="protein sequence ID" value="CAJ0935052.1"/>
    <property type="molecule type" value="Genomic_DNA"/>
</dbReference>
<sequence>MIPDLFLQIKPVLKLFCLIHKLGICLTIITELKRLVLSRRICLVSPGTLITASAMDVHFFCVL</sequence>
<proteinExistence type="predicted"/>
<accession>A0ABN9LBM8</accession>
<evidence type="ECO:0000313" key="2">
    <source>
        <dbReference type="Proteomes" id="UP001176940"/>
    </source>
</evidence>
<organism evidence="1 2">
    <name type="scientific">Ranitomeya imitator</name>
    <name type="common">mimic poison frog</name>
    <dbReference type="NCBI Taxonomy" id="111125"/>
    <lineage>
        <taxon>Eukaryota</taxon>
        <taxon>Metazoa</taxon>
        <taxon>Chordata</taxon>
        <taxon>Craniata</taxon>
        <taxon>Vertebrata</taxon>
        <taxon>Euteleostomi</taxon>
        <taxon>Amphibia</taxon>
        <taxon>Batrachia</taxon>
        <taxon>Anura</taxon>
        <taxon>Neobatrachia</taxon>
        <taxon>Hyloidea</taxon>
        <taxon>Dendrobatidae</taxon>
        <taxon>Dendrobatinae</taxon>
        <taxon>Ranitomeya</taxon>
    </lineage>
</organism>
<protein>
    <submittedName>
        <fullName evidence="1">Uncharacterized protein</fullName>
    </submittedName>
</protein>
<evidence type="ECO:0000313" key="1">
    <source>
        <dbReference type="EMBL" id="CAJ0935052.1"/>
    </source>
</evidence>
<gene>
    <name evidence="1" type="ORF">RIMI_LOCUS6217815</name>
</gene>
<name>A0ABN9LBM8_9NEOB</name>